<comment type="caution">
    <text evidence="13">The sequence shown here is derived from an EMBL/GenBank/DDBJ whole genome shotgun (WGS) entry which is preliminary data.</text>
</comment>
<keyword evidence="5" id="KW-0349">Heme</keyword>
<organism evidence="13 14">
    <name type="scientific">Marasmius crinis-equi</name>
    <dbReference type="NCBI Taxonomy" id="585013"/>
    <lineage>
        <taxon>Eukaryota</taxon>
        <taxon>Fungi</taxon>
        <taxon>Dikarya</taxon>
        <taxon>Basidiomycota</taxon>
        <taxon>Agaricomycotina</taxon>
        <taxon>Agaricomycetes</taxon>
        <taxon>Agaricomycetidae</taxon>
        <taxon>Agaricales</taxon>
        <taxon>Marasmiineae</taxon>
        <taxon>Marasmiaceae</taxon>
        <taxon>Marasmius</taxon>
    </lineage>
</organism>
<dbReference type="Pfam" id="PF00067">
    <property type="entry name" value="p450"/>
    <property type="match status" value="1"/>
</dbReference>
<keyword evidence="11" id="KW-0503">Monooxygenase</keyword>
<evidence type="ECO:0000256" key="3">
    <source>
        <dbReference type="ARBA" id="ARBA00004721"/>
    </source>
</evidence>
<dbReference type="EMBL" id="JBAHYK010000971">
    <property type="protein sequence ID" value="KAL0570237.1"/>
    <property type="molecule type" value="Genomic_DNA"/>
</dbReference>
<dbReference type="SUPFAM" id="SSF48264">
    <property type="entry name" value="Cytochrome P450"/>
    <property type="match status" value="1"/>
</dbReference>
<keyword evidence="6" id="KW-0812">Transmembrane</keyword>
<dbReference type="PANTHER" id="PTHR24305:SF166">
    <property type="entry name" value="CYTOCHROME P450 12A4, MITOCHONDRIAL-RELATED"/>
    <property type="match status" value="1"/>
</dbReference>
<evidence type="ECO:0000313" key="13">
    <source>
        <dbReference type="EMBL" id="KAL0570237.1"/>
    </source>
</evidence>
<dbReference type="InterPro" id="IPR050121">
    <property type="entry name" value="Cytochrome_P450_monoxygenase"/>
</dbReference>
<dbReference type="Gene3D" id="1.10.630.10">
    <property type="entry name" value="Cytochrome P450"/>
    <property type="match status" value="1"/>
</dbReference>
<keyword evidence="8" id="KW-1133">Transmembrane helix</keyword>
<reference evidence="13 14" key="1">
    <citation type="submission" date="2024-02" db="EMBL/GenBank/DDBJ databases">
        <title>A draft genome for the cacao thread blight pathogen Marasmius crinis-equi.</title>
        <authorList>
            <person name="Cohen S.P."/>
            <person name="Baruah I.K."/>
            <person name="Amoako-Attah I."/>
            <person name="Bukari Y."/>
            <person name="Meinhardt L.W."/>
            <person name="Bailey B.A."/>
        </authorList>
    </citation>
    <scope>NUCLEOTIDE SEQUENCE [LARGE SCALE GENOMIC DNA]</scope>
    <source>
        <strain evidence="13 14">GH-76</strain>
    </source>
</reference>
<comment type="similarity">
    <text evidence="4">Belongs to the cytochrome P450 family.</text>
</comment>
<evidence type="ECO:0000256" key="7">
    <source>
        <dbReference type="ARBA" id="ARBA00022723"/>
    </source>
</evidence>
<evidence type="ECO:0000256" key="12">
    <source>
        <dbReference type="ARBA" id="ARBA00023136"/>
    </source>
</evidence>
<evidence type="ECO:0000256" key="1">
    <source>
        <dbReference type="ARBA" id="ARBA00001971"/>
    </source>
</evidence>
<gene>
    <name evidence="13" type="ORF">V5O48_011722</name>
</gene>
<keyword evidence="9" id="KW-0560">Oxidoreductase</keyword>
<dbReference type="InterPro" id="IPR036396">
    <property type="entry name" value="Cyt_P450_sf"/>
</dbReference>
<keyword evidence="7" id="KW-0479">Metal-binding</keyword>
<evidence type="ECO:0000256" key="9">
    <source>
        <dbReference type="ARBA" id="ARBA00023002"/>
    </source>
</evidence>
<dbReference type="PANTHER" id="PTHR24305">
    <property type="entry name" value="CYTOCHROME P450"/>
    <property type="match status" value="1"/>
</dbReference>
<evidence type="ECO:0008006" key="15">
    <source>
        <dbReference type="Google" id="ProtNLM"/>
    </source>
</evidence>
<keyword evidence="14" id="KW-1185">Reference proteome</keyword>
<comment type="cofactor">
    <cofactor evidence="1">
        <name>heme</name>
        <dbReference type="ChEBI" id="CHEBI:30413"/>
    </cofactor>
</comment>
<evidence type="ECO:0000256" key="4">
    <source>
        <dbReference type="ARBA" id="ARBA00010617"/>
    </source>
</evidence>
<evidence type="ECO:0000256" key="2">
    <source>
        <dbReference type="ARBA" id="ARBA00004370"/>
    </source>
</evidence>
<evidence type="ECO:0000256" key="10">
    <source>
        <dbReference type="ARBA" id="ARBA00023004"/>
    </source>
</evidence>
<comment type="pathway">
    <text evidence="3">Secondary metabolite biosynthesis; terpenoid biosynthesis.</text>
</comment>
<name>A0ABR3F524_9AGAR</name>
<evidence type="ECO:0000256" key="6">
    <source>
        <dbReference type="ARBA" id="ARBA00022692"/>
    </source>
</evidence>
<comment type="subcellular location">
    <subcellularLocation>
        <location evidence="2">Membrane</location>
    </subcellularLocation>
</comment>
<dbReference type="InterPro" id="IPR001128">
    <property type="entry name" value="Cyt_P450"/>
</dbReference>
<dbReference type="Proteomes" id="UP001465976">
    <property type="component" value="Unassembled WGS sequence"/>
</dbReference>
<protein>
    <recommendedName>
        <fullName evidence="15">Cytochrome P450</fullName>
    </recommendedName>
</protein>
<evidence type="ECO:0000256" key="8">
    <source>
        <dbReference type="ARBA" id="ARBA00022989"/>
    </source>
</evidence>
<evidence type="ECO:0000256" key="5">
    <source>
        <dbReference type="ARBA" id="ARBA00022617"/>
    </source>
</evidence>
<evidence type="ECO:0000313" key="14">
    <source>
        <dbReference type="Proteomes" id="UP001465976"/>
    </source>
</evidence>
<accession>A0ABR3F524</accession>
<keyword evidence="12" id="KW-0472">Membrane</keyword>
<keyword evidence="10" id="KW-0408">Iron</keyword>
<evidence type="ECO:0000256" key="11">
    <source>
        <dbReference type="ARBA" id="ARBA00023033"/>
    </source>
</evidence>
<sequence length="404" mass="45407">MVKDQHAFEEPPVFVETNRLLFGNGLLSALGDHHRKQRKMLNPVFSIAHIRNMVPIFHDVINKLRDTIARKVSSGEAEIDILAWSSRIALELIGQGGLGYSFDPLTDEEHAHPYTEALKELLPLSSRTLWARVWILPLVQVFPPRFLRLLALYTPIRNIQRGRVLSDYMWSVSTEIYQSKLRALEVGDCAVLEQVGRGKDVISVLINENMKASDVDKLDEAEIIGQASDLPPVRTPAFHSYRLTRAYRTLIFAAMDTTSNALARTLQLLSENPDVQAKLREEVRAARGAQGGKDLPYDELVSLPYLDAICRETLRLYAPVARVLRETNKDTLLPLSTPIRCEDGSILSEIPLPANTSIYVSILNSNRNVDLWGPDALEWKPERWLSPLPPAVAEAKIPGVYSHL</sequence>
<proteinExistence type="inferred from homology"/>